<dbReference type="EMBL" id="JAVKGT010000032">
    <property type="protein sequence ID" value="MDR5712676.1"/>
    <property type="molecule type" value="Genomic_DNA"/>
</dbReference>
<evidence type="ECO:0008006" key="3">
    <source>
        <dbReference type="Google" id="ProtNLM"/>
    </source>
</evidence>
<accession>A0ABU1FWZ9</accession>
<name>A0ABU1FWZ9_9MICC</name>
<comment type="caution">
    <text evidence="1">The sequence shown here is derived from an EMBL/GenBank/DDBJ whole genome shotgun (WGS) entry which is preliminary data.</text>
</comment>
<proteinExistence type="predicted"/>
<protein>
    <recommendedName>
        <fullName evidence="3">PPE family domain-containing protein</fullName>
    </recommendedName>
</protein>
<dbReference type="Proteomes" id="UP001260872">
    <property type="component" value="Unassembled WGS sequence"/>
</dbReference>
<gene>
    <name evidence="1" type="ORF">RH857_11135</name>
</gene>
<sequence length="228" mass="24995">MVLTSALVPAVAQPPRIDVDFGSLTRCCSDLALAAVQGPAAMTSARGQWQGLREAYQESATEEIVWSAFEQVPQVAEAWGTVALRTAEILEDFARQGQVLAREAQTLEMRAAELSTRVSSLTLASGSAGLGEDAEALRQGLQAHHHETAAVWQRWQALQQQAASALSELSSLGGREDEIRSSLWGPAPRVQAISGLTLRGWRPWHHWPSWRQLFIRRRRSANSLSSSF</sequence>
<dbReference type="RefSeq" id="WP_310538046.1">
    <property type="nucleotide sequence ID" value="NZ_BAAAOC010000079.1"/>
</dbReference>
<keyword evidence="2" id="KW-1185">Reference proteome</keyword>
<evidence type="ECO:0000313" key="2">
    <source>
        <dbReference type="Proteomes" id="UP001260872"/>
    </source>
</evidence>
<evidence type="ECO:0000313" key="1">
    <source>
        <dbReference type="EMBL" id="MDR5712676.1"/>
    </source>
</evidence>
<reference evidence="2" key="1">
    <citation type="submission" date="2023-07" db="EMBL/GenBank/DDBJ databases">
        <title>Description of three actinobacteria isolated from air of manufacturing shop in a pharmaceutical factory.</title>
        <authorList>
            <person name="Zhang D.-F."/>
        </authorList>
    </citation>
    <scope>NUCLEOTIDE SEQUENCE [LARGE SCALE GENOMIC DNA]</scope>
    <source>
        <strain evidence="2">CCTCC AB 207010</strain>
    </source>
</reference>
<organism evidence="1 2">
    <name type="scientific">Nesterenkonia flava</name>
    <dbReference type="NCBI Taxonomy" id="469799"/>
    <lineage>
        <taxon>Bacteria</taxon>
        <taxon>Bacillati</taxon>
        <taxon>Actinomycetota</taxon>
        <taxon>Actinomycetes</taxon>
        <taxon>Micrococcales</taxon>
        <taxon>Micrococcaceae</taxon>
        <taxon>Nesterenkonia</taxon>
    </lineage>
</organism>